<comment type="caution">
    <text evidence="2">The sequence shown here is derived from an EMBL/GenBank/DDBJ whole genome shotgun (WGS) entry which is preliminary data.</text>
</comment>
<evidence type="ECO:0000313" key="2">
    <source>
        <dbReference type="EMBL" id="KAF5859358.1"/>
    </source>
</evidence>
<dbReference type="PANTHER" id="PTHR42057:SF2">
    <property type="entry name" value="F-BOX DOMAIN PROTEIN (AFU_ORTHOLOGUE AFUA_4G00200)-RELATED"/>
    <property type="match status" value="1"/>
</dbReference>
<dbReference type="PROSITE" id="PS50181">
    <property type="entry name" value="FBOX"/>
    <property type="match status" value="1"/>
</dbReference>
<dbReference type="CDD" id="cd09917">
    <property type="entry name" value="F-box_SF"/>
    <property type="match status" value="1"/>
</dbReference>
<protein>
    <recommendedName>
        <fullName evidence="1">F-box domain-containing protein</fullName>
    </recommendedName>
</protein>
<evidence type="ECO:0000313" key="3">
    <source>
        <dbReference type="Proteomes" id="UP000541154"/>
    </source>
</evidence>
<accession>A0A8H5ZYL3</accession>
<dbReference type="Pfam" id="PF12937">
    <property type="entry name" value="F-box-like"/>
    <property type="match status" value="1"/>
</dbReference>
<dbReference type="InterPro" id="IPR036047">
    <property type="entry name" value="F-box-like_dom_sf"/>
</dbReference>
<dbReference type="PANTHER" id="PTHR42057">
    <property type="entry name" value="F-BOX DOMAIN PROTEIN (AFU_ORTHOLOGUE AFUA_4G00200)"/>
    <property type="match status" value="1"/>
</dbReference>
<evidence type="ECO:0000259" key="1">
    <source>
        <dbReference type="PROSITE" id="PS50181"/>
    </source>
</evidence>
<proteinExistence type="predicted"/>
<sequence>MASHIINLLQRIKPWTNTGIHNVTVPLFPPSALNLANLPPELLHYIISYLDRESVKQSRLTCRNLSYSATISLFRRIVLFPNDASCQNMERILESTAIKSVCHDHDTPAVAKAVLPTQVITLIQRLKELPNLRDVALRFDANISIPDDDDDDDVAEGVSAFWHPETVEFRLETLRLLFSSLLSLSRPLRGLAIQSMQNVCEQDDKEIAITALVLCKLQSLRLNIIQDIEYSDEDDLLLSDTSRTFYPELSTKWLKPTVGTLQNLCLWTNEVFGFYPKMLPMHFPHLKSLTLGKYCFVHDSQLDWILSHAATLRELYLYSCVILYEVRICKNELHQCYLSEKEISDGEGVYSQYYAYTYPKRWSNYFDSFRNELVHLGHFRFGGNTIPTCEQPFEQDHEIKVDLYPSRYSVFDQATPQIYMPVLQDESMFSWPSVNTLDDAEALLGLLKRTGQDSQIQRKGII</sequence>
<reference evidence="2 3" key="1">
    <citation type="submission" date="2019-04" db="EMBL/GenBank/DDBJ databases">
        <title>Aspergillus burnettii sp. nov., novel species from soil in southeast Queensland.</title>
        <authorList>
            <person name="Gilchrist C.L.M."/>
            <person name="Pitt J.I."/>
            <person name="Lange L."/>
            <person name="Lacey H.J."/>
            <person name="Vuong D."/>
            <person name="Midgley D.J."/>
            <person name="Greenfield P."/>
            <person name="Bradbury M."/>
            <person name="Lacey E."/>
            <person name="Busk P.K."/>
            <person name="Pilgaard B."/>
            <person name="Chooi Y.H."/>
            <person name="Piggott A.M."/>
        </authorList>
    </citation>
    <scope>NUCLEOTIDE SEQUENCE [LARGE SCALE GENOMIC DNA]</scope>
    <source>
        <strain evidence="2 3">FRR 5400</strain>
    </source>
</reference>
<gene>
    <name evidence="2" type="ORF">ETB97_002969</name>
</gene>
<organism evidence="2 3">
    <name type="scientific">Petromyces alliaceus</name>
    <name type="common">Aspergillus alliaceus</name>
    <dbReference type="NCBI Taxonomy" id="209559"/>
    <lineage>
        <taxon>Eukaryota</taxon>
        <taxon>Fungi</taxon>
        <taxon>Dikarya</taxon>
        <taxon>Ascomycota</taxon>
        <taxon>Pezizomycotina</taxon>
        <taxon>Eurotiomycetes</taxon>
        <taxon>Eurotiomycetidae</taxon>
        <taxon>Eurotiales</taxon>
        <taxon>Aspergillaceae</taxon>
        <taxon>Aspergillus</taxon>
        <taxon>Aspergillus subgen. Circumdati</taxon>
    </lineage>
</organism>
<feature type="domain" description="F-box" evidence="1">
    <location>
        <begin position="32"/>
        <end position="77"/>
    </location>
</feature>
<dbReference type="SUPFAM" id="SSF52047">
    <property type="entry name" value="RNI-like"/>
    <property type="match status" value="1"/>
</dbReference>
<dbReference type="Proteomes" id="UP000541154">
    <property type="component" value="Unassembled WGS sequence"/>
</dbReference>
<keyword evidence="3" id="KW-1185">Reference proteome</keyword>
<dbReference type="AlphaFoldDB" id="A0A8H5ZYL3"/>
<dbReference type="InterPro" id="IPR001810">
    <property type="entry name" value="F-box_dom"/>
</dbReference>
<name>A0A8H5ZYL3_PETAA</name>
<dbReference type="SUPFAM" id="SSF81383">
    <property type="entry name" value="F-box domain"/>
    <property type="match status" value="1"/>
</dbReference>
<dbReference type="EMBL" id="SPNV01000168">
    <property type="protein sequence ID" value="KAF5859358.1"/>
    <property type="molecule type" value="Genomic_DNA"/>
</dbReference>